<evidence type="ECO:0000313" key="3">
    <source>
        <dbReference type="Proteomes" id="UP001519345"/>
    </source>
</evidence>
<dbReference type="InterPro" id="IPR023346">
    <property type="entry name" value="Lysozyme-like_dom_sf"/>
</dbReference>
<keyword evidence="3" id="KW-1185">Reference proteome</keyword>
<feature type="domain" description="CwlT-like lysozyme" evidence="1">
    <location>
        <begin position="47"/>
        <end position="198"/>
    </location>
</feature>
<dbReference type="Pfam" id="PF13702">
    <property type="entry name" value="Lysozyme_like"/>
    <property type="match status" value="1"/>
</dbReference>
<dbReference type="SUPFAM" id="SSF53955">
    <property type="entry name" value="Lysozyme-like"/>
    <property type="match status" value="1"/>
</dbReference>
<evidence type="ECO:0000313" key="2">
    <source>
        <dbReference type="EMBL" id="MBP1970951.1"/>
    </source>
</evidence>
<protein>
    <recommendedName>
        <fullName evidence="1">CwlT-like lysozyme domain-containing protein</fullName>
    </recommendedName>
</protein>
<dbReference type="Gene3D" id="1.10.530.10">
    <property type="match status" value="1"/>
</dbReference>
<dbReference type="EMBL" id="JAGGKX010000019">
    <property type="protein sequence ID" value="MBP1970951.1"/>
    <property type="molecule type" value="Genomic_DNA"/>
</dbReference>
<evidence type="ECO:0000259" key="1">
    <source>
        <dbReference type="Pfam" id="PF13702"/>
    </source>
</evidence>
<accession>A0ABS4IJ57</accession>
<dbReference type="InterPro" id="IPR047194">
    <property type="entry name" value="CwlT-like_lysozyme"/>
</dbReference>
<reference evidence="2 3" key="1">
    <citation type="submission" date="2021-03" db="EMBL/GenBank/DDBJ databases">
        <title>Genomic Encyclopedia of Type Strains, Phase IV (KMG-IV): sequencing the most valuable type-strain genomes for metagenomic binning, comparative biology and taxonomic classification.</title>
        <authorList>
            <person name="Goeker M."/>
        </authorList>
    </citation>
    <scope>NUCLEOTIDE SEQUENCE [LARGE SCALE GENOMIC DNA]</scope>
    <source>
        <strain evidence="2 3">DSM 25609</strain>
    </source>
</reference>
<dbReference type="Proteomes" id="UP001519345">
    <property type="component" value="Unassembled WGS sequence"/>
</dbReference>
<gene>
    <name evidence="2" type="ORF">J2Z83_003088</name>
</gene>
<sequence>MKWKKKHRDTLKKTAMITILLCSLFVGISLLSYEKPTSTAEQPAISKDVENYRPIVEDYADQYDVGKYVDVILGMMMQESGGRGNDPMQASESYCGERECIEDPMLSIKQGIYYFSKNLDVAGGDLELAVQSYNYGSGFIDYVREHSGSYSQETAIAFSQEMYQKVPNQSDYRCIREESEELDACYGDIFYLQSVMEYRDVLAAKGTE</sequence>
<comment type="caution">
    <text evidence="2">The sequence shown here is derived from an EMBL/GenBank/DDBJ whole genome shotgun (WGS) entry which is preliminary data.</text>
</comment>
<name>A0ABS4IJ57_9BACI</name>
<dbReference type="CDD" id="cd16891">
    <property type="entry name" value="CwlT-like"/>
    <property type="match status" value="1"/>
</dbReference>
<organism evidence="2 3">
    <name type="scientific">Virgibacillus natechei</name>
    <dbReference type="NCBI Taxonomy" id="1216297"/>
    <lineage>
        <taxon>Bacteria</taxon>
        <taxon>Bacillati</taxon>
        <taxon>Bacillota</taxon>
        <taxon>Bacilli</taxon>
        <taxon>Bacillales</taxon>
        <taxon>Bacillaceae</taxon>
        <taxon>Virgibacillus</taxon>
    </lineage>
</organism>
<proteinExistence type="predicted"/>
<dbReference type="RefSeq" id="WP_209464035.1">
    <property type="nucleotide sequence ID" value="NZ_CP110224.1"/>
</dbReference>